<dbReference type="GeneID" id="84593003"/>
<sequence>MDAIEDYYLPLGASFSPLDKEVPGVPEGFSKQDNHFPPHALLINHLPIQTNRMGQMPQGRYLAGYLETSISGILRSRTPPGTKINSTSLVAIKATSSWIVASARSSNLQPFQGEMINFGISFQMQATIPIWVDPFDFYFHGLIFKQLFGCRAPVDGDLSRILRPVQGISPRRARNTGCGMPDYQTQGVSSTGPSGHEFGNDLGHFHYKSRPEEKDPINDRGVLTVRKTGEAFALVPVPWTWLRGGSSVAESSRKRVLCVKLGTQ</sequence>
<accession>A0AAJ8E0E9</accession>
<dbReference type="RefSeq" id="XP_059602314.1">
    <property type="nucleotide sequence ID" value="XM_059744245.1"/>
</dbReference>
<gene>
    <name evidence="1" type="ORF">An14g04600</name>
</gene>
<name>A0AAJ8E0E9_ASPNG</name>
<evidence type="ECO:0000313" key="1">
    <source>
        <dbReference type="RefSeq" id="XP_059602314.1"/>
    </source>
</evidence>
<reference evidence="1" key="1">
    <citation type="submission" date="2025-02" db="EMBL/GenBank/DDBJ databases">
        <authorList>
            <consortium name="NCBI Genome Project"/>
        </authorList>
    </citation>
    <scope>NUCLEOTIDE SEQUENCE</scope>
</reference>
<organism evidence="1">
    <name type="scientific">Aspergillus niger</name>
    <dbReference type="NCBI Taxonomy" id="5061"/>
    <lineage>
        <taxon>Eukaryota</taxon>
        <taxon>Fungi</taxon>
        <taxon>Dikarya</taxon>
        <taxon>Ascomycota</taxon>
        <taxon>Pezizomycotina</taxon>
        <taxon>Eurotiomycetes</taxon>
        <taxon>Eurotiomycetidae</taxon>
        <taxon>Eurotiales</taxon>
        <taxon>Aspergillaceae</taxon>
        <taxon>Aspergillus</taxon>
        <taxon>Aspergillus subgen. Circumdati</taxon>
    </lineage>
</organism>
<proteinExistence type="predicted"/>
<dbReference type="AlphaFoldDB" id="A0AAJ8E0E9"/>
<dbReference type="VEuPathDB" id="FungiDB:An14g04600"/>
<reference evidence="1" key="2">
    <citation type="submission" date="2025-08" db="UniProtKB">
        <authorList>
            <consortium name="RefSeq"/>
        </authorList>
    </citation>
    <scope>IDENTIFICATION</scope>
</reference>
<dbReference type="KEGG" id="ang:An14g04600"/>
<protein>
    <submittedName>
        <fullName evidence="1">Uncharacterized protein</fullName>
    </submittedName>
</protein>